<name>A0A9X0DFH2_9HELO</name>
<evidence type="ECO:0000313" key="3">
    <source>
        <dbReference type="Proteomes" id="UP001152300"/>
    </source>
</evidence>
<sequence>MQMPRRFYRLPDQWQLRKWRIMVEFSGLFFAPSEFLGLVDLLPGLVGVMTNARNEYVERRTITGSAASIRPSVTQYSVSEVRDEDECEGIGGWWLFVFVVGLAWFNI</sequence>
<keyword evidence="3" id="KW-1185">Reference proteome</keyword>
<organism evidence="2 3">
    <name type="scientific">Sclerotinia nivalis</name>
    <dbReference type="NCBI Taxonomy" id="352851"/>
    <lineage>
        <taxon>Eukaryota</taxon>
        <taxon>Fungi</taxon>
        <taxon>Dikarya</taxon>
        <taxon>Ascomycota</taxon>
        <taxon>Pezizomycotina</taxon>
        <taxon>Leotiomycetes</taxon>
        <taxon>Helotiales</taxon>
        <taxon>Sclerotiniaceae</taxon>
        <taxon>Sclerotinia</taxon>
    </lineage>
</organism>
<feature type="transmembrane region" description="Helical" evidence="1">
    <location>
        <begin position="90"/>
        <end position="106"/>
    </location>
</feature>
<evidence type="ECO:0000313" key="2">
    <source>
        <dbReference type="EMBL" id="KAJ8060919.1"/>
    </source>
</evidence>
<reference evidence="2" key="1">
    <citation type="submission" date="2022-11" db="EMBL/GenBank/DDBJ databases">
        <title>Genome Resource of Sclerotinia nivalis Strain SnTB1, a Plant Pathogen Isolated from American Ginseng.</title>
        <authorList>
            <person name="Fan S."/>
        </authorList>
    </citation>
    <scope>NUCLEOTIDE SEQUENCE</scope>
    <source>
        <strain evidence="2">SnTB1</strain>
    </source>
</reference>
<keyword evidence="1" id="KW-0812">Transmembrane</keyword>
<keyword evidence="1" id="KW-1133">Transmembrane helix</keyword>
<proteinExistence type="predicted"/>
<feature type="transmembrane region" description="Helical" evidence="1">
    <location>
        <begin position="21"/>
        <end position="39"/>
    </location>
</feature>
<protein>
    <submittedName>
        <fullName evidence="2">Uncharacterized protein</fullName>
    </submittedName>
</protein>
<evidence type="ECO:0000256" key="1">
    <source>
        <dbReference type="SAM" id="Phobius"/>
    </source>
</evidence>
<keyword evidence="1" id="KW-0472">Membrane</keyword>
<comment type="caution">
    <text evidence="2">The sequence shown here is derived from an EMBL/GenBank/DDBJ whole genome shotgun (WGS) entry which is preliminary data.</text>
</comment>
<accession>A0A9X0DFH2</accession>
<dbReference type="AlphaFoldDB" id="A0A9X0DFH2"/>
<dbReference type="Proteomes" id="UP001152300">
    <property type="component" value="Unassembled WGS sequence"/>
</dbReference>
<gene>
    <name evidence="2" type="ORF">OCU04_009999</name>
</gene>
<dbReference type="EMBL" id="JAPEIS010000012">
    <property type="protein sequence ID" value="KAJ8060919.1"/>
    <property type="molecule type" value="Genomic_DNA"/>
</dbReference>